<feature type="region of interest" description="Disordered" evidence="8">
    <location>
        <begin position="531"/>
        <end position="558"/>
    </location>
</feature>
<dbReference type="STRING" id="981085.W6FFW7"/>
<dbReference type="GO" id="GO:0005739">
    <property type="term" value="C:mitochondrion"/>
    <property type="evidence" value="ECO:0007669"/>
    <property type="project" value="TreeGrafter"/>
</dbReference>
<evidence type="ECO:0000313" key="12">
    <source>
        <dbReference type="EMBL" id="AHJ25990.1"/>
    </source>
</evidence>
<evidence type="ECO:0000256" key="5">
    <source>
        <dbReference type="ARBA" id="ARBA00023134"/>
    </source>
</evidence>
<dbReference type="FunFam" id="3.30.730.10:FF:000001">
    <property type="entry name" value="Ethylene-responsive transcription factor 2"/>
    <property type="match status" value="1"/>
</dbReference>
<keyword evidence="2" id="KW-0547">Nucleotide-binding</keyword>
<feature type="domain" description="Obg" evidence="11">
    <location>
        <begin position="69"/>
        <end position="269"/>
    </location>
</feature>
<dbReference type="EMBL" id="KE345449">
    <property type="protein sequence ID" value="EXC04197.1"/>
    <property type="molecule type" value="Genomic_DNA"/>
</dbReference>
<dbReference type="Pfam" id="PF00847">
    <property type="entry name" value="AP2"/>
    <property type="match status" value="1"/>
</dbReference>
<reference evidence="13" key="2">
    <citation type="submission" date="2013-06" db="EMBL/GenBank/DDBJ databases">
        <title>Draft Genome Sequence of a Mulberry Tree, Morus notabilis C.K. Schn.</title>
        <authorList>
            <person name="He N."/>
            <person name="Zhao S."/>
        </authorList>
    </citation>
    <scope>NUCLEOTIDE SEQUENCE</scope>
</reference>
<dbReference type="CDD" id="cd00018">
    <property type="entry name" value="AP2"/>
    <property type="match status" value="1"/>
</dbReference>
<dbReference type="InterPro" id="IPR036955">
    <property type="entry name" value="AP2/ERF_dom_sf"/>
</dbReference>
<evidence type="ECO:0000256" key="7">
    <source>
        <dbReference type="ARBA" id="ARBA00023242"/>
    </source>
</evidence>
<evidence type="ECO:0000259" key="9">
    <source>
        <dbReference type="PROSITE" id="PS51032"/>
    </source>
</evidence>
<dbReference type="PRINTS" id="PR00326">
    <property type="entry name" value="GTP1OBG"/>
</dbReference>
<dbReference type="Gene3D" id="2.70.210.12">
    <property type="entry name" value="GTP1/OBG domain"/>
    <property type="match status" value="1"/>
</dbReference>
<keyword evidence="4" id="KW-0238">DNA-binding</keyword>
<dbReference type="InterPro" id="IPR005225">
    <property type="entry name" value="Small_GTP-bd"/>
</dbReference>
<feature type="domain" description="OBG-type G" evidence="10">
    <location>
        <begin position="270"/>
        <end position="494"/>
    </location>
</feature>
<keyword evidence="3" id="KW-0805">Transcription regulation</keyword>
<feature type="region of interest" description="Disordered" evidence="8">
    <location>
        <begin position="86"/>
        <end position="125"/>
    </location>
</feature>
<dbReference type="KEGG" id="mnt:21402345"/>
<dbReference type="SUPFAM" id="SSF82051">
    <property type="entry name" value="Obg GTP-binding protein N-terminal domain"/>
    <property type="match status" value="1"/>
</dbReference>
<evidence type="ECO:0000256" key="2">
    <source>
        <dbReference type="ARBA" id="ARBA00022741"/>
    </source>
</evidence>
<evidence type="ECO:0000256" key="6">
    <source>
        <dbReference type="ARBA" id="ARBA00023163"/>
    </source>
</evidence>
<dbReference type="PANTHER" id="PTHR11702:SF39">
    <property type="entry name" value="GTP-BINDING PROTEIN OBGC2-RELATED"/>
    <property type="match status" value="1"/>
</dbReference>
<sequence length="782" mass="85037">MASLLSLPPSTSYFLNHDSLLSSVIFPKRQNNQRSWNYKDIRYCTIKCRIAKTKESPSTKPATLVKEPHKYFDQVIITVRSGGGGHGAVLNMPNQRAPGDKSQGKRDHKEKTRKKSPYKRDFDGSLILPTGGHGGDVVIYADEGKDSLLEFHTKSRYNAKRGGNVDAMGVLTSQLQNGLSAPTLRIPVPVGTVVKHKRGKLFADLARPGDEVIVARGGQGGICLIDVPPQRKKRMMAMTTNVMRDDSDKVLVHGQPGEEVSLELILRVVADVGLIGLPNAGKSTLLAAITLAKPDIADYPFTTLMPNLGRLDGDPSLGAGMYSSEATLADLPGLIEGAHLGKGLGRNFLRHLRRTRLLVHVVDAAAENPVQDYRTVKEELRMYNPNYLERPYIVVLNKIDLPEARDRLQSLTEEISRIGCERTPSEPEISSGDIVQPFSSEDGNAALDSLAALNEDRNEKQIEDYPLPLAVVGVSVLKGIMIKEMLNEIRAALRKCNSSTELLESTVTHIQLSPHHLWIATMLKSGIGLGERKQVKKPAQASSRKGCMRGKGGPENATCTYKGVRQRTWGKWVAEIREPNRGARLWLGTFDTSHEAAMAYDAAARKLYGSDAKLNLPDLSSSSQSQSQSNNNNKDINSTDSPHYHASNSAASTTTILPENQTKIPQALHNSGTTTTAIVVSDNHVCYPDGGFEGRVKIIDQGSSSGGGGGGDVHKQARDAVEEGIIDGLWGSVNASLPMFDDSIWAEAALSLDFPIMENHGIFPGNIVDGSGWEALQSPWCM</sequence>
<keyword evidence="14" id="KW-1185">Reference proteome</keyword>
<feature type="compositionally biased region" description="Basic and acidic residues" evidence="8">
    <location>
        <begin position="98"/>
        <end position="110"/>
    </location>
</feature>
<evidence type="ECO:0000256" key="1">
    <source>
        <dbReference type="ARBA" id="ARBA00004123"/>
    </source>
</evidence>
<dbReference type="SMART" id="SM00380">
    <property type="entry name" value="AP2"/>
    <property type="match status" value="1"/>
</dbReference>
<dbReference type="Pfam" id="PF01926">
    <property type="entry name" value="MMR_HSR1"/>
    <property type="match status" value="1"/>
</dbReference>
<dbReference type="EMBL" id="KF678401">
    <property type="protein sequence ID" value="AHJ25990.1"/>
    <property type="molecule type" value="mRNA"/>
</dbReference>
<evidence type="ECO:0000313" key="13">
    <source>
        <dbReference type="EMBL" id="EXC04197.1"/>
    </source>
</evidence>
<dbReference type="GO" id="GO:0042254">
    <property type="term" value="P:ribosome biogenesis"/>
    <property type="evidence" value="ECO:0007669"/>
    <property type="project" value="UniProtKB-UniRule"/>
</dbReference>
<dbReference type="InterPro" id="IPR006074">
    <property type="entry name" value="GTP1-OBG_CS"/>
</dbReference>
<dbReference type="eggNOG" id="KOG1489">
    <property type="taxonomic scope" value="Eukaryota"/>
</dbReference>
<dbReference type="InterPro" id="IPR001471">
    <property type="entry name" value="AP2/ERF_dom"/>
</dbReference>
<keyword evidence="7" id="KW-0539">Nucleus</keyword>
<dbReference type="NCBIfam" id="TIGR00231">
    <property type="entry name" value="small_GTP"/>
    <property type="match status" value="1"/>
</dbReference>
<dbReference type="SUPFAM" id="SSF52540">
    <property type="entry name" value="P-loop containing nucleoside triphosphate hydrolases"/>
    <property type="match status" value="1"/>
</dbReference>
<reference evidence="14" key="1">
    <citation type="submission" date="2013-01" db="EMBL/GenBank/DDBJ databases">
        <title>Draft Genome Sequence of a Mulberry Tree, Morus notabilis C.K. Schneid.</title>
        <authorList>
            <person name="He N."/>
            <person name="Zhao S."/>
        </authorList>
    </citation>
    <scope>NUCLEOTIDE SEQUENCE</scope>
</reference>
<dbReference type="GO" id="GO:0005525">
    <property type="term" value="F:GTP binding"/>
    <property type="evidence" value="ECO:0007669"/>
    <property type="project" value="UniProtKB-KW"/>
</dbReference>
<evidence type="ECO:0000313" key="14">
    <source>
        <dbReference type="Proteomes" id="UP000030645"/>
    </source>
</evidence>
<dbReference type="GO" id="GO:0005634">
    <property type="term" value="C:nucleus"/>
    <property type="evidence" value="ECO:0007669"/>
    <property type="project" value="UniProtKB-SubCell"/>
</dbReference>
<dbReference type="SUPFAM" id="SSF54171">
    <property type="entry name" value="DNA-binding domain"/>
    <property type="match status" value="1"/>
</dbReference>
<dbReference type="AlphaFoldDB" id="W6FFW7"/>
<feature type="compositionally biased region" description="Low complexity" evidence="8">
    <location>
        <begin position="620"/>
        <end position="633"/>
    </location>
</feature>
<keyword evidence="6" id="KW-0804">Transcription</keyword>
<dbReference type="Pfam" id="PF01018">
    <property type="entry name" value="GTP1_OBG"/>
    <property type="match status" value="1"/>
</dbReference>
<proteinExistence type="evidence at transcript level"/>
<evidence type="ECO:0000259" key="11">
    <source>
        <dbReference type="PROSITE" id="PS51883"/>
    </source>
</evidence>
<dbReference type="InterPro" id="IPR006169">
    <property type="entry name" value="GTP1_OBG_dom"/>
</dbReference>
<dbReference type="InterPro" id="IPR027417">
    <property type="entry name" value="P-loop_NTPase"/>
</dbReference>
<dbReference type="CDD" id="cd01898">
    <property type="entry name" value="Obg"/>
    <property type="match status" value="1"/>
</dbReference>
<dbReference type="InterPro" id="IPR036726">
    <property type="entry name" value="GTP1_OBG_dom_sf"/>
</dbReference>
<gene>
    <name evidence="12" type="primary">DREB2E</name>
    <name evidence="13" type="ORF">L484_019405</name>
</gene>
<dbReference type="GO" id="GO:0003700">
    <property type="term" value="F:DNA-binding transcription factor activity"/>
    <property type="evidence" value="ECO:0007669"/>
    <property type="project" value="InterPro"/>
</dbReference>
<feature type="domain" description="AP2/ERF" evidence="9">
    <location>
        <begin position="560"/>
        <end position="617"/>
    </location>
</feature>
<organism evidence="12">
    <name type="scientific">Morus notabilis</name>
    <dbReference type="NCBI Taxonomy" id="981085"/>
    <lineage>
        <taxon>Eukaryota</taxon>
        <taxon>Viridiplantae</taxon>
        <taxon>Streptophyta</taxon>
        <taxon>Embryophyta</taxon>
        <taxon>Tracheophyta</taxon>
        <taxon>Spermatophyta</taxon>
        <taxon>Magnoliopsida</taxon>
        <taxon>eudicotyledons</taxon>
        <taxon>Gunneridae</taxon>
        <taxon>Pentapetalae</taxon>
        <taxon>rosids</taxon>
        <taxon>fabids</taxon>
        <taxon>Rosales</taxon>
        <taxon>Moraceae</taxon>
        <taxon>Moreae</taxon>
        <taxon>Morus</taxon>
    </lineage>
</organism>
<keyword evidence="5" id="KW-0342">GTP-binding</keyword>
<accession>W6FFW7</accession>
<dbReference type="Gene3D" id="3.30.730.10">
    <property type="entry name" value="AP2/ERF domain"/>
    <property type="match status" value="1"/>
</dbReference>
<evidence type="ECO:0000256" key="4">
    <source>
        <dbReference type="ARBA" id="ARBA00023125"/>
    </source>
</evidence>
<dbReference type="GO" id="GO:0003924">
    <property type="term" value="F:GTPase activity"/>
    <property type="evidence" value="ECO:0007669"/>
    <property type="project" value="InterPro"/>
</dbReference>
<dbReference type="Gene3D" id="3.40.50.300">
    <property type="entry name" value="P-loop containing nucleotide triphosphate hydrolases"/>
    <property type="match status" value="1"/>
</dbReference>
<dbReference type="PROSITE" id="PS51032">
    <property type="entry name" value="AP2_ERF"/>
    <property type="match status" value="1"/>
</dbReference>
<evidence type="ECO:0000256" key="3">
    <source>
        <dbReference type="ARBA" id="ARBA00023015"/>
    </source>
</evidence>
<dbReference type="GeneID" id="21402345"/>
<dbReference type="PROSITE" id="PS51710">
    <property type="entry name" value="G_OBG"/>
    <property type="match status" value="1"/>
</dbReference>
<name>W6FFW7_9ROSA</name>
<evidence type="ECO:0000259" key="10">
    <source>
        <dbReference type="PROSITE" id="PS51710"/>
    </source>
</evidence>
<dbReference type="OrthoDB" id="347018at2759"/>
<dbReference type="PROSITE" id="PS51883">
    <property type="entry name" value="OBG"/>
    <property type="match status" value="1"/>
</dbReference>
<dbReference type="InterPro" id="IPR016177">
    <property type="entry name" value="DNA-bd_dom_sf"/>
</dbReference>
<evidence type="ECO:0000256" key="8">
    <source>
        <dbReference type="SAM" id="MobiDB-lite"/>
    </source>
</evidence>
<protein>
    <submittedName>
        <fullName evidence="12">Dehydration responsive element binding transcription factor</fullName>
    </submittedName>
    <submittedName>
        <fullName evidence="13">GTPase obg</fullName>
    </submittedName>
</protein>
<dbReference type="PRINTS" id="PR00367">
    <property type="entry name" value="ETHRSPELEMNT"/>
</dbReference>
<dbReference type="PROSITE" id="PS00905">
    <property type="entry name" value="GTP1_OBG"/>
    <property type="match status" value="1"/>
</dbReference>
<feature type="region of interest" description="Disordered" evidence="8">
    <location>
        <begin position="618"/>
        <end position="657"/>
    </location>
</feature>
<reference evidence="12" key="3">
    <citation type="submission" date="2013-09" db="EMBL/GenBank/DDBJ databases">
        <title>Genome-wide Identification and Characterization of DREB Transcription Factor Gene Family in Mulberry.</title>
        <authorList>
            <person name="Liu X."/>
        </authorList>
    </citation>
    <scope>NUCLEOTIDE SEQUENCE</scope>
</reference>
<comment type="subcellular location">
    <subcellularLocation>
        <location evidence="1">Nucleus</location>
    </subcellularLocation>
</comment>
<dbReference type="GO" id="GO:0003677">
    <property type="term" value="F:DNA binding"/>
    <property type="evidence" value="ECO:0007669"/>
    <property type="project" value="UniProtKB-KW"/>
</dbReference>
<dbReference type="Proteomes" id="UP000030645">
    <property type="component" value="Unassembled WGS sequence"/>
</dbReference>
<dbReference type="InterPro" id="IPR006073">
    <property type="entry name" value="GTP-bd"/>
</dbReference>
<dbReference type="PANTHER" id="PTHR11702">
    <property type="entry name" value="DEVELOPMENTALLY REGULATED GTP-BINDING PROTEIN-RELATED"/>
    <property type="match status" value="1"/>
</dbReference>
<feature type="compositionally biased region" description="Polar residues" evidence="8">
    <location>
        <begin position="634"/>
        <end position="657"/>
    </location>
</feature>
<dbReference type="InterPro" id="IPR031167">
    <property type="entry name" value="G_OBG"/>
</dbReference>
<dbReference type="InterPro" id="IPR045086">
    <property type="entry name" value="OBG_GTPase"/>
</dbReference>